<feature type="transmembrane region" description="Helical" evidence="7">
    <location>
        <begin position="122"/>
        <end position="139"/>
    </location>
</feature>
<keyword evidence="3 7" id="KW-0812">Transmembrane</keyword>
<evidence type="ECO:0000256" key="2">
    <source>
        <dbReference type="ARBA" id="ARBA00022618"/>
    </source>
</evidence>
<dbReference type="Proteomes" id="UP000501058">
    <property type="component" value="Chromosome"/>
</dbReference>
<comment type="subcellular location">
    <subcellularLocation>
        <location evidence="7">Cell membrane</location>
        <topology evidence="7">Multi-pass membrane protein</topology>
    </subcellularLocation>
</comment>
<evidence type="ECO:0000313" key="9">
    <source>
        <dbReference type="EMBL" id="QIK72573.1"/>
    </source>
</evidence>
<keyword evidence="4 7" id="KW-1133">Transmembrane helix</keyword>
<dbReference type="Pfam" id="PF06781">
    <property type="entry name" value="CrgA"/>
    <property type="match status" value="1"/>
</dbReference>
<keyword evidence="5 7" id="KW-0472">Membrane</keyword>
<keyword evidence="2 7" id="KW-0132">Cell division</keyword>
<evidence type="ECO:0000256" key="4">
    <source>
        <dbReference type="ARBA" id="ARBA00022989"/>
    </source>
</evidence>
<keyword evidence="1 7" id="KW-1003">Cell membrane</keyword>
<name>A0A6G7Y711_9ACTN</name>
<accession>A0A6G7Y711</accession>
<protein>
    <recommendedName>
        <fullName evidence="7">Cell division protein CrgA</fullName>
    </recommendedName>
</protein>
<keyword evidence="6 7" id="KW-0131">Cell cycle</keyword>
<dbReference type="EMBL" id="CP049865">
    <property type="protein sequence ID" value="QIK72573.1"/>
    <property type="molecule type" value="Genomic_DNA"/>
</dbReference>
<dbReference type="AlphaFoldDB" id="A0A6G7Y711"/>
<comment type="function">
    <text evidence="7">Involved in cell division.</text>
</comment>
<evidence type="ECO:0000256" key="5">
    <source>
        <dbReference type="ARBA" id="ARBA00023136"/>
    </source>
</evidence>
<gene>
    <name evidence="7" type="primary">crgA</name>
    <name evidence="9" type="ORF">G7070_10220</name>
</gene>
<comment type="similarity">
    <text evidence="7">Belongs to the CrgA family.</text>
</comment>
<evidence type="ECO:0000256" key="1">
    <source>
        <dbReference type="ARBA" id="ARBA00022475"/>
    </source>
</evidence>
<feature type="transmembrane region" description="Helical" evidence="7">
    <location>
        <begin position="82"/>
        <end position="102"/>
    </location>
</feature>
<dbReference type="InterPro" id="IPR009619">
    <property type="entry name" value="CrgA"/>
</dbReference>
<organism evidence="9 10">
    <name type="scientific">Propioniciclava coleopterorum</name>
    <dbReference type="NCBI Taxonomy" id="2714937"/>
    <lineage>
        <taxon>Bacteria</taxon>
        <taxon>Bacillati</taxon>
        <taxon>Actinomycetota</taxon>
        <taxon>Actinomycetes</taxon>
        <taxon>Propionibacteriales</taxon>
        <taxon>Propionibacteriaceae</taxon>
        <taxon>Propioniciclava</taxon>
    </lineage>
</organism>
<keyword evidence="10" id="KW-1185">Reference proteome</keyword>
<dbReference type="HAMAP" id="MF_00631">
    <property type="entry name" value="CrgA"/>
    <property type="match status" value="1"/>
</dbReference>
<evidence type="ECO:0000256" key="7">
    <source>
        <dbReference type="HAMAP-Rule" id="MF_00631"/>
    </source>
</evidence>
<sequence>MRRRPAAGPRRRARADEGPRRRRLVGLGRFVIRERVEWSVADEKKKDATKSGNPAVAADARAAKDAKRPKKKQQKLTTTRSWVVPTFLTLLLLGVAWLVVWYLTTSTGISVPVMSTLGNWNMLIAMVLMAGSFGVATQWK</sequence>
<dbReference type="GO" id="GO:0051301">
    <property type="term" value="P:cell division"/>
    <property type="evidence" value="ECO:0007669"/>
    <property type="project" value="UniProtKB-UniRule"/>
</dbReference>
<dbReference type="KEGG" id="prv:G7070_10220"/>
<evidence type="ECO:0000256" key="8">
    <source>
        <dbReference type="SAM" id="MobiDB-lite"/>
    </source>
</evidence>
<proteinExistence type="inferred from homology"/>
<dbReference type="GO" id="GO:0005886">
    <property type="term" value="C:plasma membrane"/>
    <property type="evidence" value="ECO:0007669"/>
    <property type="project" value="UniProtKB-SubCell"/>
</dbReference>
<evidence type="ECO:0000313" key="10">
    <source>
        <dbReference type="Proteomes" id="UP000501058"/>
    </source>
</evidence>
<evidence type="ECO:0000256" key="6">
    <source>
        <dbReference type="ARBA" id="ARBA00023306"/>
    </source>
</evidence>
<evidence type="ECO:0000256" key="3">
    <source>
        <dbReference type="ARBA" id="ARBA00022692"/>
    </source>
</evidence>
<reference evidence="9 10" key="1">
    <citation type="submission" date="2020-03" db="EMBL/GenBank/DDBJ databases">
        <title>Propioniciclava sp. nov., isolated from Hydrophilus acuminatus.</title>
        <authorList>
            <person name="Hyun D.-W."/>
            <person name="Bae J.-W."/>
        </authorList>
    </citation>
    <scope>NUCLEOTIDE SEQUENCE [LARGE SCALE GENOMIC DNA]</scope>
    <source>
        <strain evidence="9 10">HDW11</strain>
    </source>
</reference>
<feature type="region of interest" description="Disordered" evidence="8">
    <location>
        <begin position="41"/>
        <end position="78"/>
    </location>
</feature>